<reference evidence="1 2" key="1">
    <citation type="submission" date="2024-01" db="EMBL/GenBank/DDBJ databases">
        <title>The genomes of 5 underutilized Papilionoideae crops provide insights into root nodulation and disease resistance.</title>
        <authorList>
            <person name="Yuan L."/>
        </authorList>
    </citation>
    <scope>NUCLEOTIDE SEQUENCE [LARGE SCALE GENOMIC DNA]</scope>
    <source>
        <strain evidence="1">LY-2023</strain>
        <tissue evidence="1">Leaf</tissue>
    </source>
</reference>
<dbReference type="AlphaFoldDB" id="A0AAN9PXU7"/>
<dbReference type="Proteomes" id="UP001359559">
    <property type="component" value="Unassembled WGS sequence"/>
</dbReference>
<organism evidence="1 2">
    <name type="scientific">Clitoria ternatea</name>
    <name type="common">Butterfly pea</name>
    <dbReference type="NCBI Taxonomy" id="43366"/>
    <lineage>
        <taxon>Eukaryota</taxon>
        <taxon>Viridiplantae</taxon>
        <taxon>Streptophyta</taxon>
        <taxon>Embryophyta</taxon>
        <taxon>Tracheophyta</taxon>
        <taxon>Spermatophyta</taxon>
        <taxon>Magnoliopsida</taxon>
        <taxon>eudicotyledons</taxon>
        <taxon>Gunneridae</taxon>
        <taxon>Pentapetalae</taxon>
        <taxon>rosids</taxon>
        <taxon>fabids</taxon>
        <taxon>Fabales</taxon>
        <taxon>Fabaceae</taxon>
        <taxon>Papilionoideae</taxon>
        <taxon>50 kb inversion clade</taxon>
        <taxon>NPAAA clade</taxon>
        <taxon>indigoferoid/millettioid clade</taxon>
        <taxon>Phaseoleae</taxon>
        <taxon>Clitoria</taxon>
    </lineage>
</organism>
<name>A0AAN9PXU7_CLITE</name>
<gene>
    <name evidence="1" type="ORF">RJT34_00076</name>
</gene>
<keyword evidence="2" id="KW-1185">Reference proteome</keyword>
<accession>A0AAN9PXU7</accession>
<evidence type="ECO:0000313" key="1">
    <source>
        <dbReference type="EMBL" id="KAK7316535.1"/>
    </source>
</evidence>
<evidence type="ECO:0000313" key="2">
    <source>
        <dbReference type="Proteomes" id="UP001359559"/>
    </source>
</evidence>
<proteinExistence type="predicted"/>
<dbReference type="EMBL" id="JAYKXN010000001">
    <property type="protein sequence ID" value="KAK7316535.1"/>
    <property type="molecule type" value="Genomic_DNA"/>
</dbReference>
<protein>
    <submittedName>
        <fullName evidence="1">Uncharacterized protein</fullName>
    </submittedName>
</protein>
<comment type="caution">
    <text evidence="1">The sequence shown here is derived from an EMBL/GenBank/DDBJ whole genome shotgun (WGS) entry which is preliminary data.</text>
</comment>
<dbReference type="Gene3D" id="3.30.200.20">
    <property type="entry name" value="Phosphorylase Kinase, domain 1"/>
    <property type="match status" value="1"/>
</dbReference>
<sequence>MRLIVKPLEVQNMKLQDPAELVLLLLLGLQALWLQNQSYQELANATNNFNLDNKIGQGGFGVVYYAELRGEYSMSAGFCSMEACPTYTYTVACTLDLRQSLFPVPHYLTVRLVFNSSRAVEIAKFTKVDIVSNMAELVPG</sequence>
<dbReference type="InterPro" id="IPR011009">
    <property type="entry name" value="Kinase-like_dom_sf"/>
</dbReference>
<dbReference type="SUPFAM" id="SSF56112">
    <property type="entry name" value="Protein kinase-like (PK-like)"/>
    <property type="match status" value="1"/>
</dbReference>